<dbReference type="RefSeq" id="WP_164696880.1">
    <property type="nucleotide sequence ID" value="NZ_JAAIKB010000012.1"/>
</dbReference>
<evidence type="ECO:0000259" key="1">
    <source>
        <dbReference type="PROSITE" id="PS50112"/>
    </source>
</evidence>
<evidence type="ECO:0000313" key="2">
    <source>
        <dbReference type="EMBL" id="NGM22958.1"/>
    </source>
</evidence>
<accession>A0A6M1LRB7</accession>
<dbReference type="SMART" id="SM00091">
    <property type="entry name" value="PAS"/>
    <property type="match status" value="2"/>
</dbReference>
<dbReference type="CDD" id="cd00130">
    <property type="entry name" value="PAS"/>
    <property type="match status" value="1"/>
</dbReference>
<feature type="domain" description="PAS" evidence="1">
    <location>
        <begin position="133"/>
        <end position="204"/>
    </location>
</feature>
<evidence type="ECO:0000313" key="3">
    <source>
        <dbReference type="Proteomes" id="UP000475385"/>
    </source>
</evidence>
<keyword evidence="3" id="KW-1185">Reference proteome</keyword>
<dbReference type="EMBL" id="JAAIKB010000012">
    <property type="protein sequence ID" value="NGM22958.1"/>
    <property type="molecule type" value="Genomic_DNA"/>
</dbReference>
<dbReference type="InterPro" id="IPR000014">
    <property type="entry name" value="PAS"/>
</dbReference>
<dbReference type="InterPro" id="IPR035965">
    <property type="entry name" value="PAS-like_dom_sf"/>
</dbReference>
<dbReference type="NCBIfam" id="TIGR00229">
    <property type="entry name" value="sensory_box"/>
    <property type="match status" value="1"/>
</dbReference>
<proteinExistence type="predicted"/>
<name>A0A6M1LRB7_9PROT</name>
<sequence length="354" mass="38456">MQAPLEPADASYETLIEFLYLVPIGIVKFGPDGTIEMANPAAATLLMPLSRDGGMTNLFALLGSAAPDLRDHVRRFGEPAGRILDQVTISVDAARATLMLDVSKINAATFMAVLQNVSELTEARREVMRRTEAQRMLASVFMHLSLPVVVVRQDGFILLANAAFQKALGYGAANLQGLHIDALLPPDPAGAVKAARAQQMLDGKPFQMEITAIAKDGTRFTAIKHAAILNGASDRQVRVLTLTPVSGARRSTAEATAAQVRTISLHRYRDALPDDWPRIAQRATTLVEDALRPLLGPADILKRGRDDSFIVWFADDDETRHNTVLVRAAQAIRRVFVTEFGRRVAETIATAMAA</sequence>
<dbReference type="PROSITE" id="PS50112">
    <property type="entry name" value="PAS"/>
    <property type="match status" value="1"/>
</dbReference>
<comment type="caution">
    <text evidence="2">The sequence shown here is derived from an EMBL/GenBank/DDBJ whole genome shotgun (WGS) entry which is preliminary data.</text>
</comment>
<dbReference type="AlphaFoldDB" id="A0A6M1LRB7"/>
<reference evidence="2 3" key="1">
    <citation type="submission" date="2020-03" db="EMBL/GenBank/DDBJ databases">
        <title>Roseomonas stagni sp. nov., isolated from pond water in Japan.</title>
        <authorList>
            <person name="Furuhata K."/>
            <person name="Miyamoto H."/>
            <person name="Goto K."/>
        </authorList>
    </citation>
    <scope>NUCLEOTIDE SEQUENCE [LARGE SCALE GENOMIC DNA]</scope>
    <source>
        <strain evidence="2 3">PeD5</strain>
    </source>
</reference>
<dbReference type="Pfam" id="PF00989">
    <property type="entry name" value="PAS"/>
    <property type="match status" value="1"/>
</dbReference>
<gene>
    <name evidence="2" type="ORF">G3576_23300</name>
</gene>
<dbReference type="Proteomes" id="UP000475385">
    <property type="component" value="Unassembled WGS sequence"/>
</dbReference>
<dbReference type="SUPFAM" id="SSF55785">
    <property type="entry name" value="PYP-like sensor domain (PAS domain)"/>
    <property type="match status" value="1"/>
</dbReference>
<dbReference type="GO" id="GO:0006355">
    <property type="term" value="P:regulation of DNA-templated transcription"/>
    <property type="evidence" value="ECO:0007669"/>
    <property type="project" value="InterPro"/>
</dbReference>
<dbReference type="InterPro" id="IPR013767">
    <property type="entry name" value="PAS_fold"/>
</dbReference>
<dbReference type="Gene3D" id="3.30.450.20">
    <property type="entry name" value="PAS domain"/>
    <property type="match status" value="1"/>
</dbReference>
<organism evidence="2 3">
    <name type="scientific">Falsiroseomonas algicola</name>
    <dbReference type="NCBI Taxonomy" id="2716930"/>
    <lineage>
        <taxon>Bacteria</taxon>
        <taxon>Pseudomonadati</taxon>
        <taxon>Pseudomonadota</taxon>
        <taxon>Alphaproteobacteria</taxon>
        <taxon>Acetobacterales</taxon>
        <taxon>Roseomonadaceae</taxon>
        <taxon>Falsiroseomonas</taxon>
    </lineage>
</organism>
<protein>
    <submittedName>
        <fullName evidence="2">PAS domain S-box protein</fullName>
    </submittedName>
</protein>